<dbReference type="CDD" id="cd06261">
    <property type="entry name" value="TM_PBP2"/>
    <property type="match status" value="1"/>
</dbReference>
<reference evidence="8 9" key="1">
    <citation type="submission" date="2023-07" db="EMBL/GenBank/DDBJ databases">
        <title>Genomic Encyclopedia of Type Strains, Phase IV (KMG-IV): sequencing the most valuable type-strain genomes for metagenomic binning, comparative biology and taxonomic classification.</title>
        <authorList>
            <person name="Goeker M."/>
        </authorList>
    </citation>
    <scope>NUCLEOTIDE SEQUENCE [LARGE SCALE GENOMIC DNA]</scope>
    <source>
        <strain evidence="8 9">DSM 9768</strain>
    </source>
</reference>
<accession>A0ABT9ZRP3</accession>
<dbReference type="SUPFAM" id="SSF161098">
    <property type="entry name" value="MetI-like"/>
    <property type="match status" value="1"/>
</dbReference>
<feature type="transmembrane region" description="Helical" evidence="6">
    <location>
        <begin position="137"/>
        <end position="160"/>
    </location>
</feature>
<dbReference type="EMBL" id="JAUSUG010000002">
    <property type="protein sequence ID" value="MDQ0253422.1"/>
    <property type="molecule type" value="Genomic_DNA"/>
</dbReference>
<keyword evidence="2 6" id="KW-0813">Transport</keyword>
<evidence type="ECO:0000256" key="3">
    <source>
        <dbReference type="ARBA" id="ARBA00022692"/>
    </source>
</evidence>
<dbReference type="RefSeq" id="WP_307322051.1">
    <property type="nucleotide sequence ID" value="NZ_JAUSUG010000002.1"/>
</dbReference>
<keyword evidence="3 6" id="KW-0812">Transmembrane</keyword>
<keyword evidence="9" id="KW-1185">Reference proteome</keyword>
<dbReference type="InterPro" id="IPR035906">
    <property type="entry name" value="MetI-like_sf"/>
</dbReference>
<comment type="subcellular location">
    <subcellularLocation>
        <location evidence="6">Cell membrane</location>
        <topology evidence="6">Multi-pass membrane protein</topology>
    </subcellularLocation>
    <subcellularLocation>
        <location evidence="1">Membrane</location>
        <topology evidence="1">Multi-pass membrane protein</topology>
    </subcellularLocation>
</comment>
<evidence type="ECO:0000313" key="8">
    <source>
        <dbReference type="EMBL" id="MDQ0253422.1"/>
    </source>
</evidence>
<evidence type="ECO:0000256" key="4">
    <source>
        <dbReference type="ARBA" id="ARBA00022989"/>
    </source>
</evidence>
<gene>
    <name evidence="8" type="ORF">J2S74_000794</name>
</gene>
<feature type="transmembrane region" description="Helical" evidence="6">
    <location>
        <begin position="242"/>
        <end position="264"/>
    </location>
</feature>
<evidence type="ECO:0000256" key="5">
    <source>
        <dbReference type="ARBA" id="ARBA00023136"/>
    </source>
</evidence>
<evidence type="ECO:0000259" key="7">
    <source>
        <dbReference type="PROSITE" id="PS50928"/>
    </source>
</evidence>
<dbReference type="Proteomes" id="UP001230005">
    <property type="component" value="Unassembled WGS sequence"/>
</dbReference>
<dbReference type="PANTHER" id="PTHR43879">
    <property type="entry name" value="ABC TRANSPORTER PERMEASE PROTEIN"/>
    <property type="match status" value="1"/>
</dbReference>
<comment type="caution">
    <text evidence="8">The sequence shown here is derived from an EMBL/GenBank/DDBJ whole genome shotgun (WGS) entry which is preliminary data.</text>
</comment>
<dbReference type="PROSITE" id="PS50928">
    <property type="entry name" value="ABC_TM1"/>
    <property type="match status" value="1"/>
</dbReference>
<proteinExistence type="inferred from homology"/>
<keyword evidence="5 6" id="KW-0472">Membrane</keyword>
<feature type="transmembrane region" description="Helical" evidence="6">
    <location>
        <begin position="72"/>
        <end position="92"/>
    </location>
</feature>
<evidence type="ECO:0000313" key="9">
    <source>
        <dbReference type="Proteomes" id="UP001230005"/>
    </source>
</evidence>
<feature type="transmembrane region" description="Helical" evidence="6">
    <location>
        <begin position="12"/>
        <end position="35"/>
    </location>
</feature>
<feature type="transmembrane region" description="Helical" evidence="6">
    <location>
        <begin position="104"/>
        <end position="125"/>
    </location>
</feature>
<dbReference type="PANTHER" id="PTHR43879:SF1">
    <property type="entry name" value="GLUCOSE IMPORT SYSTEM PERMEASE PROTEIN GLCU"/>
    <property type="match status" value="1"/>
</dbReference>
<protein>
    <submittedName>
        <fullName evidence="8">Glucose/mannose transport system permease protein</fullName>
    </submittedName>
</protein>
<evidence type="ECO:0000256" key="6">
    <source>
        <dbReference type="RuleBase" id="RU363032"/>
    </source>
</evidence>
<dbReference type="Gene3D" id="1.10.3720.10">
    <property type="entry name" value="MetI-like"/>
    <property type="match status" value="1"/>
</dbReference>
<dbReference type="Pfam" id="PF00528">
    <property type="entry name" value="BPD_transp_1"/>
    <property type="match status" value="1"/>
</dbReference>
<organism evidence="8 9">
    <name type="scientific">Evansella vedderi</name>
    <dbReference type="NCBI Taxonomy" id="38282"/>
    <lineage>
        <taxon>Bacteria</taxon>
        <taxon>Bacillati</taxon>
        <taxon>Bacillota</taxon>
        <taxon>Bacilli</taxon>
        <taxon>Bacillales</taxon>
        <taxon>Bacillaceae</taxon>
        <taxon>Evansella</taxon>
    </lineage>
</organism>
<evidence type="ECO:0000256" key="2">
    <source>
        <dbReference type="ARBA" id="ARBA00022448"/>
    </source>
</evidence>
<keyword evidence="4 6" id="KW-1133">Transmembrane helix</keyword>
<feature type="domain" description="ABC transmembrane type-1" evidence="7">
    <location>
        <begin position="69"/>
        <end position="259"/>
    </location>
</feature>
<feature type="transmembrane region" description="Helical" evidence="6">
    <location>
        <begin position="181"/>
        <end position="203"/>
    </location>
</feature>
<comment type="similarity">
    <text evidence="6">Belongs to the binding-protein-dependent transport system permease family.</text>
</comment>
<evidence type="ECO:0000256" key="1">
    <source>
        <dbReference type="ARBA" id="ARBA00004141"/>
    </source>
</evidence>
<name>A0ABT9ZRP3_9BACI</name>
<sequence length="274" mass="30635">MLKKIRLGRVLVYLILAMMTIFFLMPIYVMLITSVKPLAEVSLDRMWELPSTVSFEAYGYAFERLYPNLLNTIYLVVPATLISALLGSLNGYVISKWKFKGSDWIFTAILFGMFIPYQSILIPLIQFLQSIGLYNSIPGLILVHVVYGIPITTLIFRNFYANIPTELLEAAKIDGAGFLGIYRYVMFPLSISGFVVVCIWQFTNIWNEFLFAVSITSSGSQPVMVALQNLSGSQIVHWNVQMAGALLAALPTLLIYILVGKYFVRGLLAGSVKG</sequence>
<dbReference type="InterPro" id="IPR000515">
    <property type="entry name" value="MetI-like"/>
</dbReference>